<dbReference type="Gene3D" id="3.90.1570.10">
    <property type="entry name" value="tt1808, chain A"/>
    <property type="match status" value="1"/>
</dbReference>
<dbReference type="Proteomes" id="UP000637383">
    <property type="component" value="Unassembled WGS sequence"/>
</dbReference>
<keyword evidence="2" id="KW-0540">Nuclease</keyword>
<evidence type="ECO:0000259" key="1">
    <source>
        <dbReference type="Pfam" id="PF05685"/>
    </source>
</evidence>
<dbReference type="RefSeq" id="WP_190954799.1">
    <property type="nucleotide sequence ID" value="NZ_JACJTU010000007.1"/>
</dbReference>
<evidence type="ECO:0000313" key="3">
    <source>
        <dbReference type="Proteomes" id="UP000637383"/>
    </source>
</evidence>
<dbReference type="InterPro" id="IPR008538">
    <property type="entry name" value="Uma2"/>
</dbReference>
<dbReference type="Pfam" id="PF05685">
    <property type="entry name" value="Uma2"/>
    <property type="match status" value="1"/>
</dbReference>
<comment type="caution">
    <text evidence="2">The sequence shown here is derived from an EMBL/GenBank/DDBJ whole genome shotgun (WGS) entry which is preliminary data.</text>
</comment>
<sequence length="196" mass="22321">MITSTNVTRKLFNIQEYHRLIELSFLTENDRIELIRGELMQMAAKGTPHSSCTSSLVNELVVLLYNKAIVRGQEPISLPPNSEPEPDVVIARYRADRYSSKHPSVEDIILVAEVSDSPLKYDTQEKLTLYAESKIANYWIFNLIANCLEVYTQPFQDLQGNFNYATKQIYLPNAIVNIPEFPDLLLNLLAVFPLVS</sequence>
<reference evidence="2 3" key="1">
    <citation type="journal article" date="2020" name="ISME J.">
        <title>Comparative genomics reveals insights into cyanobacterial evolution and habitat adaptation.</title>
        <authorList>
            <person name="Chen M.Y."/>
            <person name="Teng W.K."/>
            <person name="Zhao L."/>
            <person name="Hu C.X."/>
            <person name="Zhou Y.K."/>
            <person name="Han B.P."/>
            <person name="Song L.R."/>
            <person name="Shu W.S."/>
        </authorList>
    </citation>
    <scope>NUCLEOTIDE SEQUENCE [LARGE SCALE GENOMIC DNA]</scope>
    <source>
        <strain evidence="2 3">FACHB-159</strain>
    </source>
</reference>
<dbReference type="SUPFAM" id="SSF52980">
    <property type="entry name" value="Restriction endonuclease-like"/>
    <property type="match status" value="1"/>
</dbReference>
<keyword evidence="2" id="KW-0255">Endonuclease</keyword>
<dbReference type="PANTHER" id="PTHR35400:SF1">
    <property type="entry name" value="SLR1083 PROTEIN"/>
    <property type="match status" value="1"/>
</dbReference>
<gene>
    <name evidence="2" type="ORF">H6H03_09120</name>
</gene>
<dbReference type="CDD" id="cd06260">
    <property type="entry name" value="DUF820-like"/>
    <property type="match status" value="1"/>
</dbReference>
<dbReference type="InterPro" id="IPR012296">
    <property type="entry name" value="Nuclease_put_TT1808"/>
</dbReference>
<name>A0ABR8K3S3_9NOSO</name>
<keyword evidence="3" id="KW-1185">Reference proteome</keyword>
<feature type="domain" description="Putative restriction endonuclease" evidence="1">
    <location>
        <begin position="15"/>
        <end position="185"/>
    </location>
</feature>
<evidence type="ECO:0000313" key="2">
    <source>
        <dbReference type="EMBL" id="MBD2734075.1"/>
    </source>
</evidence>
<dbReference type="InterPro" id="IPR011335">
    <property type="entry name" value="Restrct_endonuc-II-like"/>
</dbReference>
<dbReference type="GO" id="GO:0004519">
    <property type="term" value="F:endonuclease activity"/>
    <property type="evidence" value="ECO:0007669"/>
    <property type="project" value="UniProtKB-KW"/>
</dbReference>
<proteinExistence type="predicted"/>
<accession>A0ABR8K3S3</accession>
<protein>
    <submittedName>
        <fullName evidence="2">Uma2 family endonuclease</fullName>
    </submittedName>
</protein>
<dbReference type="EMBL" id="JACJTU010000007">
    <property type="protein sequence ID" value="MBD2734075.1"/>
    <property type="molecule type" value="Genomic_DNA"/>
</dbReference>
<dbReference type="PANTHER" id="PTHR35400">
    <property type="entry name" value="SLR1083 PROTEIN"/>
    <property type="match status" value="1"/>
</dbReference>
<organism evidence="2 3">
    <name type="scientific">Nostoc paludosum FACHB-159</name>
    <dbReference type="NCBI Taxonomy" id="2692908"/>
    <lineage>
        <taxon>Bacteria</taxon>
        <taxon>Bacillati</taxon>
        <taxon>Cyanobacteriota</taxon>
        <taxon>Cyanophyceae</taxon>
        <taxon>Nostocales</taxon>
        <taxon>Nostocaceae</taxon>
        <taxon>Nostoc</taxon>
    </lineage>
</organism>
<keyword evidence="2" id="KW-0378">Hydrolase</keyword>